<dbReference type="Gene3D" id="1.10.530.10">
    <property type="match status" value="1"/>
</dbReference>
<sequence length="224" mass="24271">MSSSLFPQIMQTNLYQSLNNALTPVNNNKIDSSPLEGMSHSSSFSSLFSLILDALEQKELSSLDSSSSDFLTNQINSNYYGNYLLPETNKSAASTNQSNTNTIDTLIHQSAIKNQVDPKLIQSIIQHESGGNPNAISPAGAKGLMQLMPATAASLGITNVFDPKQNIEGGTKYIAEFLKKYNGNKELALAAYNAGSGNVAKYHGVPPFSETQRYVRSVLDTYYS</sequence>
<evidence type="ECO:0000259" key="2">
    <source>
        <dbReference type="Pfam" id="PF01464"/>
    </source>
</evidence>
<evidence type="ECO:0000256" key="1">
    <source>
        <dbReference type="ARBA" id="ARBA00007734"/>
    </source>
</evidence>
<dbReference type="EMBL" id="JBHUMR010000008">
    <property type="protein sequence ID" value="MFD2617090.1"/>
    <property type="molecule type" value="Genomic_DNA"/>
</dbReference>
<gene>
    <name evidence="3" type="ORF">ACFSTF_07165</name>
</gene>
<keyword evidence="4" id="KW-1185">Reference proteome</keyword>
<dbReference type="InterPro" id="IPR023346">
    <property type="entry name" value="Lysozyme-like_dom_sf"/>
</dbReference>
<evidence type="ECO:0000313" key="4">
    <source>
        <dbReference type="Proteomes" id="UP001597458"/>
    </source>
</evidence>
<name>A0ABW5PQC9_9BACI</name>
<dbReference type="PANTHER" id="PTHR37423:SF2">
    <property type="entry name" value="MEMBRANE-BOUND LYTIC MUREIN TRANSGLYCOSYLASE C"/>
    <property type="match status" value="1"/>
</dbReference>
<dbReference type="PANTHER" id="PTHR37423">
    <property type="entry name" value="SOLUBLE LYTIC MUREIN TRANSGLYCOSYLASE-RELATED"/>
    <property type="match status" value="1"/>
</dbReference>
<protein>
    <submittedName>
        <fullName evidence="3">Lytic transglycosylase domain-containing protein</fullName>
    </submittedName>
</protein>
<dbReference type="InterPro" id="IPR008258">
    <property type="entry name" value="Transglycosylase_SLT_dom_1"/>
</dbReference>
<feature type="domain" description="Transglycosylase SLT" evidence="2">
    <location>
        <begin position="106"/>
        <end position="205"/>
    </location>
</feature>
<dbReference type="InterPro" id="IPR000189">
    <property type="entry name" value="Transglyc_AS"/>
</dbReference>
<proteinExistence type="inferred from homology"/>
<accession>A0ABW5PQC9</accession>
<reference evidence="4" key="1">
    <citation type="journal article" date="2019" name="Int. J. Syst. Evol. Microbiol.">
        <title>The Global Catalogue of Microorganisms (GCM) 10K type strain sequencing project: providing services to taxonomists for standard genome sequencing and annotation.</title>
        <authorList>
            <consortium name="The Broad Institute Genomics Platform"/>
            <consortium name="The Broad Institute Genome Sequencing Center for Infectious Disease"/>
            <person name="Wu L."/>
            <person name="Ma J."/>
        </authorList>
    </citation>
    <scope>NUCLEOTIDE SEQUENCE [LARGE SCALE GENOMIC DNA]</scope>
    <source>
        <strain evidence="4">TISTR 2241</strain>
    </source>
</reference>
<dbReference type="RefSeq" id="WP_246092662.1">
    <property type="nucleotide sequence ID" value="NZ_JBHUMR010000008.1"/>
</dbReference>
<dbReference type="SUPFAM" id="SSF53955">
    <property type="entry name" value="Lysozyme-like"/>
    <property type="match status" value="1"/>
</dbReference>
<dbReference type="CDD" id="cd00254">
    <property type="entry name" value="LT-like"/>
    <property type="match status" value="1"/>
</dbReference>
<organism evidence="3 4">
    <name type="scientific">Terrilactibacillus laevilacticus</name>
    <dbReference type="NCBI Taxonomy" id="1380157"/>
    <lineage>
        <taxon>Bacteria</taxon>
        <taxon>Bacillati</taxon>
        <taxon>Bacillota</taxon>
        <taxon>Bacilli</taxon>
        <taxon>Bacillales</taxon>
        <taxon>Bacillaceae</taxon>
        <taxon>Terrilactibacillus</taxon>
    </lineage>
</organism>
<comment type="similarity">
    <text evidence="1">Belongs to the transglycosylase Slt family.</text>
</comment>
<dbReference type="Proteomes" id="UP001597458">
    <property type="component" value="Unassembled WGS sequence"/>
</dbReference>
<dbReference type="Pfam" id="PF01464">
    <property type="entry name" value="SLT"/>
    <property type="match status" value="1"/>
</dbReference>
<evidence type="ECO:0000313" key="3">
    <source>
        <dbReference type="EMBL" id="MFD2617090.1"/>
    </source>
</evidence>
<comment type="caution">
    <text evidence="3">The sequence shown here is derived from an EMBL/GenBank/DDBJ whole genome shotgun (WGS) entry which is preliminary data.</text>
</comment>
<dbReference type="PROSITE" id="PS00922">
    <property type="entry name" value="TRANSGLYCOSYLASE"/>
    <property type="match status" value="1"/>
</dbReference>